<evidence type="ECO:0000259" key="4">
    <source>
        <dbReference type="PROSITE" id="PS50067"/>
    </source>
</evidence>
<dbReference type="Ensembl" id="ENSPMGT00000019329.1">
    <property type="protein sequence ID" value="ENSPMGP00000018119.1"/>
    <property type="gene ID" value="ENSPMGG00000014822.1"/>
</dbReference>
<dbReference type="GO" id="GO:0007018">
    <property type="term" value="P:microtubule-based movement"/>
    <property type="evidence" value="ECO:0007669"/>
    <property type="project" value="InterPro"/>
</dbReference>
<name>A0A3B4AND5_9GOBI</name>
<reference evidence="5" key="2">
    <citation type="submission" date="2025-09" db="UniProtKB">
        <authorList>
            <consortium name="Ensembl"/>
        </authorList>
    </citation>
    <scope>IDENTIFICATION</scope>
</reference>
<reference evidence="5" key="1">
    <citation type="submission" date="2025-08" db="UniProtKB">
        <authorList>
            <consortium name="Ensembl"/>
        </authorList>
    </citation>
    <scope>IDENTIFICATION</scope>
</reference>
<evidence type="ECO:0000256" key="3">
    <source>
        <dbReference type="PROSITE-ProRule" id="PRU00283"/>
    </source>
</evidence>
<protein>
    <recommendedName>
        <fullName evidence="4">Kinesin motor domain-containing protein</fullName>
    </recommendedName>
</protein>
<proteinExistence type="inferred from homology"/>
<dbReference type="AlphaFoldDB" id="A0A3B4AND5"/>
<dbReference type="PANTHER" id="PTHR47117:SF9">
    <property type="entry name" value="KINESIN-LIKE PROTEIN KIF1C ISOFORM X1"/>
    <property type="match status" value="1"/>
</dbReference>
<dbReference type="GO" id="GO:0005524">
    <property type="term" value="F:ATP binding"/>
    <property type="evidence" value="ECO:0007669"/>
    <property type="project" value="UniProtKB-KW"/>
</dbReference>
<comment type="caution">
    <text evidence="3">Lacks conserved residue(s) required for the propagation of feature annotation.</text>
</comment>
<evidence type="ECO:0000256" key="1">
    <source>
        <dbReference type="ARBA" id="ARBA00022741"/>
    </source>
</evidence>
<keyword evidence="1" id="KW-0547">Nucleotide-binding</keyword>
<evidence type="ECO:0000313" key="6">
    <source>
        <dbReference type="Proteomes" id="UP000261520"/>
    </source>
</evidence>
<dbReference type="InterPro" id="IPR036961">
    <property type="entry name" value="Kinesin_motor_dom_sf"/>
</dbReference>
<dbReference type="STRING" id="409849.ENSPMGP00000018119"/>
<keyword evidence="2" id="KW-0067">ATP-binding</keyword>
<dbReference type="GO" id="GO:0008017">
    <property type="term" value="F:microtubule binding"/>
    <property type="evidence" value="ECO:0007669"/>
    <property type="project" value="InterPro"/>
</dbReference>
<dbReference type="Proteomes" id="UP000261520">
    <property type="component" value="Unplaced"/>
</dbReference>
<evidence type="ECO:0000256" key="2">
    <source>
        <dbReference type="ARBA" id="ARBA00022840"/>
    </source>
</evidence>
<feature type="domain" description="Kinesin motor" evidence="4">
    <location>
        <begin position="5"/>
        <end position="82"/>
    </location>
</feature>
<dbReference type="GO" id="GO:0003777">
    <property type="term" value="F:microtubule motor activity"/>
    <property type="evidence" value="ECO:0007669"/>
    <property type="project" value="InterPro"/>
</dbReference>
<dbReference type="InterPro" id="IPR001752">
    <property type="entry name" value="Kinesin_motor_dom"/>
</dbReference>
<evidence type="ECO:0000313" key="5">
    <source>
        <dbReference type="Ensembl" id="ENSPMGP00000018119.1"/>
    </source>
</evidence>
<dbReference type="PANTHER" id="PTHR47117">
    <property type="entry name" value="STAR-RELATED LIPID TRANSFER PROTEIN 9"/>
    <property type="match status" value="1"/>
</dbReference>
<dbReference type="PROSITE" id="PS50067">
    <property type="entry name" value="KINESIN_MOTOR_2"/>
    <property type="match status" value="1"/>
</dbReference>
<organism evidence="5 6">
    <name type="scientific">Periophthalmus magnuspinnatus</name>
    <dbReference type="NCBI Taxonomy" id="409849"/>
    <lineage>
        <taxon>Eukaryota</taxon>
        <taxon>Metazoa</taxon>
        <taxon>Chordata</taxon>
        <taxon>Craniata</taxon>
        <taxon>Vertebrata</taxon>
        <taxon>Euteleostomi</taxon>
        <taxon>Actinopterygii</taxon>
        <taxon>Neopterygii</taxon>
        <taxon>Teleostei</taxon>
        <taxon>Neoteleostei</taxon>
        <taxon>Acanthomorphata</taxon>
        <taxon>Gobiaria</taxon>
        <taxon>Gobiiformes</taxon>
        <taxon>Gobioidei</taxon>
        <taxon>Gobiidae</taxon>
        <taxon>Oxudercinae</taxon>
        <taxon>Periophthalmus</taxon>
    </lineage>
</organism>
<dbReference type="Gene3D" id="3.40.850.10">
    <property type="entry name" value="Kinesin motor domain"/>
    <property type="match status" value="1"/>
</dbReference>
<sequence>MAGSSVKVAVRVRPFNAREIARNAKCVIQMQGTSTCISNPKQNKDGAKTFTFDYSYWSHTTGSGFCPRGVASSHVQGVKGQL</sequence>
<comment type="similarity">
    <text evidence="3">Belongs to the TRAFAC class myosin-kinesin ATPase superfamily. Kinesin family.</text>
</comment>
<keyword evidence="6" id="KW-1185">Reference proteome</keyword>
<dbReference type="InterPro" id="IPR027417">
    <property type="entry name" value="P-loop_NTPase"/>
</dbReference>
<accession>A0A3B4AND5</accession>
<dbReference type="SUPFAM" id="SSF52540">
    <property type="entry name" value="P-loop containing nucleoside triphosphate hydrolases"/>
    <property type="match status" value="1"/>
</dbReference>